<dbReference type="Proteomes" id="UP000310017">
    <property type="component" value="Chromosome"/>
</dbReference>
<evidence type="ECO:0008006" key="4">
    <source>
        <dbReference type="Google" id="ProtNLM"/>
    </source>
</evidence>
<dbReference type="AlphaFoldDB" id="A0A5B7ST69"/>
<keyword evidence="3" id="KW-1185">Reference proteome</keyword>
<dbReference type="KEGG" id="asag:FGM00_18325"/>
<protein>
    <recommendedName>
        <fullName evidence="4">Glutaminyl-tRNA synthetase</fullName>
    </recommendedName>
</protein>
<evidence type="ECO:0000313" key="2">
    <source>
        <dbReference type="EMBL" id="QCX01975.1"/>
    </source>
</evidence>
<reference evidence="2 3" key="1">
    <citation type="submission" date="2019-05" db="EMBL/GenBank/DDBJ databases">
        <title>Genome sequencing of F202Z8.</title>
        <authorList>
            <person name="Kwon Y.M."/>
        </authorList>
    </citation>
    <scope>NUCLEOTIDE SEQUENCE [LARGE SCALE GENOMIC DNA]</scope>
    <source>
        <strain evidence="2 3">F202Z8</strain>
    </source>
</reference>
<proteinExistence type="predicted"/>
<evidence type="ECO:0000256" key="1">
    <source>
        <dbReference type="SAM" id="Coils"/>
    </source>
</evidence>
<keyword evidence="1" id="KW-0175">Coiled coil</keyword>
<sequence length="66" mass="7987">MTNYRNFEEINRDLKRLNLERQIALEELKGLKHDVKEDFSTPNWLGTIASFAKKYGLLYLLRRIFR</sequence>
<gene>
    <name evidence="2" type="ORF">FGM00_18325</name>
</gene>
<dbReference type="RefSeq" id="WP_138854312.1">
    <property type="nucleotide sequence ID" value="NZ_CP040710.1"/>
</dbReference>
<evidence type="ECO:0000313" key="3">
    <source>
        <dbReference type="Proteomes" id="UP000310017"/>
    </source>
</evidence>
<name>A0A5B7ST69_9FLAO</name>
<accession>A0A5B7ST69</accession>
<dbReference type="EMBL" id="CP040710">
    <property type="protein sequence ID" value="QCX01975.1"/>
    <property type="molecule type" value="Genomic_DNA"/>
</dbReference>
<dbReference type="OrthoDB" id="1149272at2"/>
<feature type="coiled-coil region" evidence="1">
    <location>
        <begin position="7"/>
        <end position="34"/>
    </location>
</feature>
<organism evidence="2 3">
    <name type="scientific">Aggregatimonas sangjinii</name>
    <dbReference type="NCBI Taxonomy" id="2583587"/>
    <lineage>
        <taxon>Bacteria</taxon>
        <taxon>Pseudomonadati</taxon>
        <taxon>Bacteroidota</taxon>
        <taxon>Flavobacteriia</taxon>
        <taxon>Flavobacteriales</taxon>
        <taxon>Flavobacteriaceae</taxon>
        <taxon>Aggregatimonas</taxon>
    </lineage>
</organism>